<dbReference type="PANTHER" id="PTHR10663:SF375">
    <property type="entry name" value="LD29171P"/>
    <property type="match status" value="1"/>
</dbReference>
<feature type="region of interest" description="Disordered" evidence="2">
    <location>
        <begin position="111"/>
        <end position="177"/>
    </location>
</feature>
<comment type="caution">
    <text evidence="4">The sequence shown here is derived from an EMBL/GenBank/DDBJ whole genome shotgun (WGS) entry which is preliminary data.</text>
</comment>
<dbReference type="FunFam" id="1.10.220.20:FF:000002">
    <property type="entry name" value="Brefeldin A-inhibited guanine nucleotide-exchange protein 1"/>
    <property type="match status" value="1"/>
</dbReference>
<proteinExistence type="predicted"/>
<feature type="compositionally biased region" description="Low complexity" evidence="2">
    <location>
        <begin position="145"/>
        <end position="160"/>
    </location>
</feature>
<dbReference type="Proteomes" id="UP000789342">
    <property type="component" value="Unassembled WGS sequence"/>
</dbReference>
<gene>
    <name evidence="4" type="ORF">AMORRO_LOCUS14444</name>
</gene>
<evidence type="ECO:0000313" key="5">
    <source>
        <dbReference type="Proteomes" id="UP000789342"/>
    </source>
</evidence>
<dbReference type="CDD" id="cd00171">
    <property type="entry name" value="Sec7"/>
    <property type="match status" value="1"/>
</dbReference>
<reference evidence="4" key="1">
    <citation type="submission" date="2021-06" db="EMBL/GenBank/DDBJ databases">
        <authorList>
            <person name="Kallberg Y."/>
            <person name="Tangrot J."/>
            <person name="Rosling A."/>
        </authorList>
    </citation>
    <scope>NUCLEOTIDE SEQUENCE</scope>
    <source>
        <strain evidence="4">CL551</strain>
    </source>
</reference>
<dbReference type="AlphaFoldDB" id="A0A9N9IJ47"/>
<dbReference type="InterPro" id="IPR000904">
    <property type="entry name" value="Sec7_dom"/>
</dbReference>
<dbReference type="PANTHER" id="PTHR10663">
    <property type="entry name" value="GUANYL-NUCLEOTIDE EXCHANGE FACTOR"/>
    <property type="match status" value="1"/>
</dbReference>
<feature type="region of interest" description="Disordered" evidence="2">
    <location>
        <begin position="28"/>
        <end position="51"/>
    </location>
</feature>
<feature type="non-terminal residue" evidence="4">
    <location>
        <position position="548"/>
    </location>
</feature>
<dbReference type="EMBL" id="CAJVPV010028662">
    <property type="protein sequence ID" value="CAG8736949.1"/>
    <property type="molecule type" value="Genomic_DNA"/>
</dbReference>
<dbReference type="GO" id="GO:0030663">
    <property type="term" value="C:COPI-coated vesicle membrane"/>
    <property type="evidence" value="ECO:0007669"/>
    <property type="project" value="UniProtKB-SubCell"/>
</dbReference>
<dbReference type="Gene3D" id="1.10.1000.11">
    <property type="entry name" value="Arf Nucleotide-binding Site Opener,domain 2"/>
    <property type="match status" value="1"/>
</dbReference>
<dbReference type="GO" id="GO:0032012">
    <property type="term" value="P:regulation of ARF protein signal transduction"/>
    <property type="evidence" value="ECO:0007669"/>
    <property type="project" value="InterPro"/>
</dbReference>
<name>A0A9N9IJ47_9GLOM</name>
<dbReference type="SUPFAM" id="SSF48425">
    <property type="entry name" value="Sec7 domain"/>
    <property type="match status" value="1"/>
</dbReference>
<evidence type="ECO:0000259" key="3">
    <source>
        <dbReference type="PROSITE" id="PS50190"/>
    </source>
</evidence>
<accession>A0A9N9IJ47</accession>
<dbReference type="SMART" id="SM00222">
    <property type="entry name" value="Sec7"/>
    <property type="match status" value="1"/>
</dbReference>
<comment type="subcellular location">
    <subcellularLocation>
        <location evidence="1">Cytoplasmic vesicle</location>
        <location evidence="1">COPI-coated vesicle membrane</location>
    </subcellularLocation>
</comment>
<dbReference type="Gene3D" id="1.10.220.20">
    <property type="match status" value="1"/>
</dbReference>
<dbReference type="InterPro" id="IPR035999">
    <property type="entry name" value="Sec7_dom_sf"/>
</dbReference>
<dbReference type="GO" id="GO:0005085">
    <property type="term" value="F:guanyl-nucleotide exchange factor activity"/>
    <property type="evidence" value="ECO:0007669"/>
    <property type="project" value="InterPro"/>
</dbReference>
<keyword evidence="5" id="KW-1185">Reference proteome</keyword>
<feature type="domain" description="SEC7" evidence="3">
    <location>
        <begin position="176"/>
        <end position="364"/>
    </location>
</feature>
<protein>
    <submittedName>
        <fullName evidence="4">9560_t:CDS:1</fullName>
    </submittedName>
</protein>
<sequence>AIMLTGSFCHLRIVNIVSKITTTYTTVTSSPNSVANNTDKDSPNNGSTTSLASISSSGNVVIPPSLSTKAITVSTSSQFHTSLPDELALKYQGLECLVSILRSLVAWCGNKPSSESVEDEKEDSPRKSEETVEFVTPQPVFTNKSSPSSSTMSVPGSMHSVSTDAKVAKPLDDPEEFGNLKHRKQALQDGIKMFNFKPKKGINSLVSAGFIKSEEPSEIAKFLLATEGLSKAMIGEYLGEGDADNIATMHAFVDLMDFKNMNFVDALRNFLQSFRLPGEAQKIDRFMLKFAERYVDGNPSQFANADTAYVLAYSVIMLNTDLHNPQIKRRMTKDEFIRNNRGINDSSDLPEEFLTATYDEIQNNEIKMKDEHDAALMQQNLPSPGRIGISNIGSVIVNAGRDYKKAAAHQAVLKEMANKTETLFKSMLRAQRRGIYTANTTFYSASHFEHVRPMFEVAWMPVLAGLSGPLQDTEDMETANLALEGFKLAIRIICLFDMELERNAFVTTLAKFTFLNNLGEMKSKNVDAIKTLLDIALTEGNYLKERKK</sequence>
<evidence type="ECO:0000313" key="4">
    <source>
        <dbReference type="EMBL" id="CAG8736949.1"/>
    </source>
</evidence>
<dbReference type="InterPro" id="IPR023394">
    <property type="entry name" value="Sec7_C_sf"/>
</dbReference>
<dbReference type="PROSITE" id="PS50190">
    <property type="entry name" value="SEC7"/>
    <property type="match status" value="1"/>
</dbReference>
<dbReference type="OrthoDB" id="18431at2759"/>
<evidence type="ECO:0000256" key="1">
    <source>
        <dbReference type="ARBA" id="ARBA00060451"/>
    </source>
</evidence>
<organism evidence="4 5">
    <name type="scientific">Acaulospora morrowiae</name>
    <dbReference type="NCBI Taxonomy" id="94023"/>
    <lineage>
        <taxon>Eukaryota</taxon>
        <taxon>Fungi</taxon>
        <taxon>Fungi incertae sedis</taxon>
        <taxon>Mucoromycota</taxon>
        <taxon>Glomeromycotina</taxon>
        <taxon>Glomeromycetes</taxon>
        <taxon>Diversisporales</taxon>
        <taxon>Acaulosporaceae</taxon>
        <taxon>Acaulospora</taxon>
    </lineage>
</organism>
<dbReference type="Pfam" id="PF01369">
    <property type="entry name" value="Sec7"/>
    <property type="match status" value="1"/>
</dbReference>
<evidence type="ECO:0000256" key="2">
    <source>
        <dbReference type="SAM" id="MobiDB-lite"/>
    </source>
</evidence>
<dbReference type="FunFam" id="1.10.1000.11:FF:000003">
    <property type="entry name" value="Brefeldin A-inhibited guanine nucleotide-exchange protein 1"/>
    <property type="match status" value="1"/>
</dbReference>